<evidence type="ECO:0000256" key="2">
    <source>
        <dbReference type="ARBA" id="ARBA00001946"/>
    </source>
</evidence>
<dbReference type="GO" id="GO:0008254">
    <property type="term" value="F:3'-nucleotidase activity"/>
    <property type="evidence" value="ECO:0007669"/>
    <property type="project" value="TreeGrafter"/>
</dbReference>
<keyword evidence="7 9" id="KW-0547">Nucleotide-binding</keyword>
<evidence type="ECO:0000256" key="8">
    <source>
        <dbReference type="ARBA" id="ARBA00022801"/>
    </source>
</evidence>
<comment type="subcellular location">
    <subcellularLocation>
        <location evidence="3 9">Cytoplasm</location>
    </subcellularLocation>
</comment>
<dbReference type="HAMAP" id="MF_00060">
    <property type="entry name" value="SurE"/>
    <property type="match status" value="1"/>
</dbReference>
<comment type="catalytic activity">
    <reaction evidence="1 9">
        <text>a ribonucleoside 5'-phosphate + H2O = a ribonucleoside + phosphate</text>
        <dbReference type="Rhea" id="RHEA:12484"/>
        <dbReference type="ChEBI" id="CHEBI:15377"/>
        <dbReference type="ChEBI" id="CHEBI:18254"/>
        <dbReference type="ChEBI" id="CHEBI:43474"/>
        <dbReference type="ChEBI" id="CHEBI:58043"/>
        <dbReference type="EC" id="3.1.3.5"/>
    </reaction>
</comment>
<feature type="binding site" evidence="9">
    <location>
        <position position="40"/>
    </location>
    <ligand>
        <name>a divalent metal cation</name>
        <dbReference type="ChEBI" id="CHEBI:60240"/>
    </ligand>
</feature>
<evidence type="ECO:0000256" key="1">
    <source>
        <dbReference type="ARBA" id="ARBA00000815"/>
    </source>
</evidence>
<dbReference type="NCBIfam" id="NF001490">
    <property type="entry name" value="PRK00346.1-4"/>
    <property type="match status" value="1"/>
</dbReference>
<dbReference type="PANTHER" id="PTHR30457:SF12">
    <property type="entry name" value="5'_3'-NUCLEOTIDASE SURE"/>
    <property type="match status" value="1"/>
</dbReference>
<dbReference type="InterPro" id="IPR036523">
    <property type="entry name" value="SurE-like_sf"/>
</dbReference>
<dbReference type="Proteomes" id="UP000549617">
    <property type="component" value="Unassembled WGS sequence"/>
</dbReference>
<proteinExistence type="inferred from homology"/>
<evidence type="ECO:0000256" key="3">
    <source>
        <dbReference type="ARBA" id="ARBA00004496"/>
    </source>
</evidence>
<evidence type="ECO:0000313" key="11">
    <source>
        <dbReference type="EMBL" id="MBB5685484.1"/>
    </source>
</evidence>
<organism evidence="11 12">
    <name type="scientific">Sphingobium boeckii</name>
    <dbReference type="NCBI Taxonomy" id="1082345"/>
    <lineage>
        <taxon>Bacteria</taxon>
        <taxon>Pseudomonadati</taxon>
        <taxon>Pseudomonadota</taxon>
        <taxon>Alphaproteobacteria</taxon>
        <taxon>Sphingomonadales</taxon>
        <taxon>Sphingomonadaceae</taxon>
        <taxon>Sphingobium</taxon>
    </lineage>
</organism>
<dbReference type="GO" id="GO:0005737">
    <property type="term" value="C:cytoplasm"/>
    <property type="evidence" value="ECO:0007669"/>
    <property type="project" value="UniProtKB-SubCell"/>
</dbReference>
<keyword evidence="12" id="KW-1185">Reference proteome</keyword>
<comment type="caution">
    <text evidence="11">The sequence shown here is derived from an EMBL/GenBank/DDBJ whole genome shotgun (WGS) entry which is preliminary data.</text>
</comment>
<comment type="function">
    <text evidence="9">Nucleotidase that shows phosphatase activity on nucleoside 5'-monophosphates.</text>
</comment>
<keyword evidence="8 9" id="KW-0378">Hydrolase</keyword>
<dbReference type="SUPFAM" id="SSF64167">
    <property type="entry name" value="SurE-like"/>
    <property type="match status" value="1"/>
</dbReference>
<feature type="binding site" evidence="9">
    <location>
        <position position="9"/>
    </location>
    <ligand>
        <name>a divalent metal cation</name>
        <dbReference type="ChEBI" id="CHEBI:60240"/>
    </ligand>
</feature>
<evidence type="ECO:0000256" key="4">
    <source>
        <dbReference type="ARBA" id="ARBA00011062"/>
    </source>
</evidence>
<sequence>MRILVTNDDGIHAPGLKVLEAIARSLSDDVWVVAPSEEQSGAGHSLTLSRPVRVRKHGERRWSVSGTPTDSVLMALGELIEGAKPDLVLSGINRGANLGEDVTYSGTVSAAMEGALAGVRSIALSQVYAQEGMGDSVPFAVAEAWGEKVIRPLLDVDLGHRTLVNINFPALTPDQVKGVKIARQGFHDYGRSTIVKGMDPRGYAYYWFGLDATENTPGHQTDLEAIADGYITVTPLHLDLTHEASIATLEQAYR</sequence>
<protein>
    <recommendedName>
        <fullName evidence="9">5'-nucleotidase SurE</fullName>
        <ecNumber evidence="9">3.1.3.5</ecNumber>
    </recommendedName>
    <alternativeName>
        <fullName evidence="9">Nucleoside 5'-monophosphate phosphohydrolase</fullName>
    </alternativeName>
</protein>
<name>A0A7W9AH13_9SPHN</name>
<dbReference type="GO" id="GO:0000166">
    <property type="term" value="F:nucleotide binding"/>
    <property type="evidence" value="ECO:0007669"/>
    <property type="project" value="UniProtKB-KW"/>
</dbReference>
<dbReference type="AlphaFoldDB" id="A0A7W9AH13"/>
<evidence type="ECO:0000256" key="5">
    <source>
        <dbReference type="ARBA" id="ARBA00022490"/>
    </source>
</evidence>
<dbReference type="PANTHER" id="PTHR30457">
    <property type="entry name" value="5'-NUCLEOTIDASE SURE"/>
    <property type="match status" value="1"/>
</dbReference>
<dbReference type="NCBIfam" id="TIGR00087">
    <property type="entry name" value="surE"/>
    <property type="match status" value="1"/>
</dbReference>
<dbReference type="GO" id="GO:0004309">
    <property type="term" value="F:exopolyphosphatase activity"/>
    <property type="evidence" value="ECO:0007669"/>
    <property type="project" value="TreeGrafter"/>
</dbReference>
<feature type="binding site" evidence="9">
    <location>
        <position position="8"/>
    </location>
    <ligand>
        <name>a divalent metal cation</name>
        <dbReference type="ChEBI" id="CHEBI:60240"/>
    </ligand>
</feature>
<comment type="cofactor">
    <cofactor evidence="2">
        <name>Mg(2+)</name>
        <dbReference type="ChEBI" id="CHEBI:18420"/>
    </cofactor>
</comment>
<gene>
    <name evidence="9" type="primary">surE</name>
    <name evidence="11" type="ORF">FHS49_001492</name>
</gene>
<dbReference type="RefSeq" id="WP_184016846.1">
    <property type="nucleotide sequence ID" value="NZ_JACIJC010000002.1"/>
</dbReference>
<accession>A0A7W9AH13</accession>
<feature type="binding site" evidence="9">
    <location>
        <position position="93"/>
    </location>
    <ligand>
        <name>a divalent metal cation</name>
        <dbReference type="ChEBI" id="CHEBI:60240"/>
    </ligand>
</feature>
<dbReference type="GO" id="GO:0008253">
    <property type="term" value="F:5'-nucleotidase activity"/>
    <property type="evidence" value="ECO:0007669"/>
    <property type="project" value="UniProtKB-UniRule"/>
</dbReference>
<dbReference type="FunFam" id="3.40.1210.10:FF:000001">
    <property type="entry name" value="5'/3'-nucleotidase SurE"/>
    <property type="match status" value="1"/>
</dbReference>
<dbReference type="InterPro" id="IPR030048">
    <property type="entry name" value="SurE"/>
</dbReference>
<keyword evidence="6 9" id="KW-0479">Metal-binding</keyword>
<evidence type="ECO:0000256" key="6">
    <source>
        <dbReference type="ARBA" id="ARBA00022723"/>
    </source>
</evidence>
<evidence type="ECO:0000259" key="10">
    <source>
        <dbReference type="Pfam" id="PF01975"/>
    </source>
</evidence>
<dbReference type="Gene3D" id="3.40.1210.10">
    <property type="entry name" value="Survival protein SurE-like phosphatase/nucleotidase"/>
    <property type="match status" value="1"/>
</dbReference>
<keyword evidence="5 9" id="KW-0963">Cytoplasm</keyword>
<dbReference type="GO" id="GO:0046872">
    <property type="term" value="F:metal ion binding"/>
    <property type="evidence" value="ECO:0007669"/>
    <property type="project" value="UniProtKB-UniRule"/>
</dbReference>
<comment type="similarity">
    <text evidence="4 9">Belongs to the SurE nucleotidase family.</text>
</comment>
<dbReference type="InterPro" id="IPR002828">
    <property type="entry name" value="SurE-like_Pase/nucleotidase"/>
</dbReference>
<evidence type="ECO:0000256" key="7">
    <source>
        <dbReference type="ARBA" id="ARBA00022741"/>
    </source>
</evidence>
<dbReference type="Pfam" id="PF01975">
    <property type="entry name" value="SurE"/>
    <property type="match status" value="1"/>
</dbReference>
<comment type="cofactor">
    <cofactor evidence="9">
        <name>a divalent metal cation</name>
        <dbReference type="ChEBI" id="CHEBI:60240"/>
    </cofactor>
    <text evidence="9">Binds 1 divalent metal cation per subunit.</text>
</comment>
<reference evidence="11 12" key="1">
    <citation type="submission" date="2020-08" db="EMBL/GenBank/DDBJ databases">
        <title>Genomic Encyclopedia of Type Strains, Phase IV (KMG-IV): sequencing the most valuable type-strain genomes for metagenomic binning, comparative biology and taxonomic classification.</title>
        <authorList>
            <person name="Goeker M."/>
        </authorList>
    </citation>
    <scope>NUCLEOTIDE SEQUENCE [LARGE SCALE GENOMIC DNA]</scope>
    <source>
        <strain evidence="11 12">DSM 25079</strain>
    </source>
</reference>
<dbReference type="EMBL" id="JACIJC010000002">
    <property type="protein sequence ID" value="MBB5685484.1"/>
    <property type="molecule type" value="Genomic_DNA"/>
</dbReference>
<evidence type="ECO:0000313" key="12">
    <source>
        <dbReference type="Proteomes" id="UP000549617"/>
    </source>
</evidence>
<feature type="domain" description="Survival protein SurE-like phosphatase/nucleotidase" evidence="10">
    <location>
        <begin position="3"/>
        <end position="189"/>
    </location>
</feature>
<evidence type="ECO:0000256" key="9">
    <source>
        <dbReference type="HAMAP-Rule" id="MF_00060"/>
    </source>
</evidence>
<dbReference type="EC" id="3.1.3.5" evidence="9"/>